<sequence length="359" mass="39636">MSEAAAEQALPEPEPGKNNIGIWGAPQSGKTTFLAALRTAMTLQETGWVLNGVNNGSTEFLASSTHQLTVERIFPSATTQLERLSWKLTGTKEVKERGKFGMPRRKTVPAHVYLDFVDPPGKLFDTESPQQNEEGQSGGGSSGGPKFATGGPSSGSGRENSGGGASREELVRHLADCGGLIYLLDPTREREASDSYQFFNRTVLEIGQRAMDNGRDQYLPQHLAVCVTKYDHYWVRSIAKKHGLESVADGERLFPSVHGELAEIFFEELCREDKVSNTDAMFREIKQRFSPERTRFFVTSAVGFYVDPATGRFDEDDYSNLVKSTGPNGTTTMQIKGKVYPINVLEPIMWLVDSLTKKP</sequence>
<dbReference type="InterPro" id="IPR027417">
    <property type="entry name" value="P-loop_NTPase"/>
</dbReference>
<organism evidence="2 3">
    <name type="scientific">Actinomadura barringtoniae</name>
    <dbReference type="NCBI Taxonomy" id="1427535"/>
    <lineage>
        <taxon>Bacteria</taxon>
        <taxon>Bacillati</taxon>
        <taxon>Actinomycetota</taxon>
        <taxon>Actinomycetes</taxon>
        <taxon>Streptosporangiales</taxon>
        <taxon>Thermomonosporaceae</taxon>
        <taxon>Actinomadura</taxon>
    </lineage>
</organism>
<evidence type="ECO:0000313" key="2">
    <source>
        <dbReference type="EMBL" id="MBO2454408.1"/>
    </source>
</evidence>
<name>A0A939PLR4_9ACTN</name>
<comment type="caution">
    <text evidence="2">The sequence shown here is derived from an EMBL/GenBank/DDBJ whole genome shotgun (WGS) entry which is preliminary data.</text>
</comment>
<gene>
    <name evidence="2" type="ORF">J4573_45485</name>
</gene>
<dbReference type="RefSeq" id="WP_208262617.1">
    <property type="nucleotide sequence ID" value="NZ_JAGEOJ010000026.1"/>
</dbReference>
<evidence type="ECO:0000256" key="1">
    <source>
        <dbReference type="SAM" id="MobiDB-lite"/>
    </source>
</evidence>
<accession>A0A939PLR4</accession>
<feature type="region of interest" description="Disordered" evidence="1">
    <location>
        <begin position="1"/>
        <end position="22"/>
    </location>
</feature>
<dbReference type="AlphaFoldDB" id="A0A939PLR4"/>
<dbReference type="Proteomes" id="UP000669179">
    <property type="component" value="Unassembled WGS sequence"/>
</dbReference>
<dbReference type="EMBL" id="JAGEOJ010000026">
    <property type="protein sequence ID" value="MBO2454408.1"/>
    <property type="molecule type" value="Genomic_DNA"/>
</dbReference>
<feature type="compositionally biased region" description="Low complexity" evidence="1">
    <location>
        <begin position="1"/>
        <end position="11"/>
    </location>
</feature>
<protein>
    <submittedName>
        <fullName evidence="2">Uncharacterized protein</fullName>
    </submittedName>
</protein>
<evidence type="ECO:0000313" key="3">
    <source>
        <dbReference type="Proteomes" id="UP000669179"/>
    </source>
</evidence>
<reference evidence="2" key="1">
    <citation type="submission" date="2021-03" db="EMBL/GenBank/DDBJ databases">
        <authorList>
            <person name="Kanchanasin P."/>
            <person name="Saeng-In P."/>
            <person name="Phongsopitanun W."/>
            <person name="Yuki M."/>
            <person name="Kudo T."/>
            <person name="Ohkuma M."/>
            <person name="Tanasupawat S."/>
        </authorList>
    </citation>
    <scope>NUCLEOTIDE SEQUENCE</scope>
    <source>
        <strain evidence="2">GKU 128</strain>
    </source>
</reference>
<feature type="region of interest" description="Disordered" evidence="1">
    <location>
        <begin position="119"/>
        <end position="167"/>
    </location>
</feature>
<keyword evidence="3" id="KW-1185">Reference proteome</keyword>
<dbReference type="SUPFAM" id="SSF52540">
    <property type="entry name" value="P-loop containing nucleoside triphosphate hydrolases"/>
    <property type="match status" value="1"/>
</dbReference>
<proteinExistence type="predicted"/>